<dbReference type="Proteomes" id="UP000434172">
    <property type="component" value="Unassembled WGS sequence"/>
</dbReference>
<keyword evidence="3" id="KW-1185">Reference proteome</keyword>
<comment type="caution">
    <text evidence="2">The sequence shown here is derived from an EMBL/GenBank/DDBJ whole genome shotgun (WGS) entry which is preliminary data.</text>
</comment>
<dbReference type="OrthoDB" id="10448801at2759"/>
<sequence>MWEGRLGSMTDGCVMLIVSGLVFFINPTSSSDCRAETLGPGPHGSEGPAVIHLGGRGRDSCVVTTSCRTSATAGSTRLEKATESGRIG</sequence>
<evidence type="ECO:0000313" key="3">
    <source>
        <dbReference type="Proteomes" id="UP000434172"/>
    </source>
</evidence>
<feature type="signal peptide" evidence="1">
    <location>
        <begin position="1"/>
        <end position="30"/>
    </location>
</feature>
<evidence type="ECO:0000256" key="1">
    <source>
        <dbReference type="SAM" id="SignalP"/>
    </source>
</evidence>
<protein>
    <recommendedName>
        <fullName evidence="4">Secreted protein</fullName>
    </recommendedName>
</protein>
<keyword evidence="1" id="KW-0732">Signal</keyword>
<reference evidence="2 3" key="1">
    <citation type="submission" date="2019-12" db="EMBL/GenBank/DDBJ databases">
        <title>A genome sequence resource for the geographically widespread anthracnose pathogen Colletotrichum asianum.</title>
        <authorList>
            <person name="Meng Y."/>
        </authorList>
    </citation>
    <scope>NUCLEOTIDE SEQUENCE [LARGE SCALE GENOMIC DNA]</scope>
    <source>
        <strain evidence="2 3">ICMP 18580</strain>
    </source>
</reference>
<feature type="chain" id="PRO_5034553985" description="Secreted protein" evidence="1">
    <location>
        <begin position="31"/>
        <end position="88"/>
    </location>
</feature>
<proteinExistence type="predicted"/>
<dbReference type="EMBL" id="WOWK01000014">
    <property type="protein sequence ID" value="KAF0328978.1"/>
    <property type="molecule type" value="Genomic_DNA"/>
</dbReference>
<accession>A0A8H3WJ26</accession>
<name>A0A8H3WJ26_9PEZI</name>
<organism evidence="2 3">
    <name type="scientific">Colletotrichum asianum</name>
    <dbReference type="NCBI Taxonomy" id="702518"/>
    <lineage>
        <taxon>Eukaryota</taxon>
        <taxon>Fungi</taxon>
        <taxon>Dikarya</taxon>
        <taxon>Ascomycota</taxon>
        <taxon>Pezizomycotina</taxon>
        <taxon>Sordariomycetes</taxon>
        <taxon>Hypocreomycetidae</taxon>
        <taxon>Glomerellales</taxon>
        <taxon>Glomerellaceae</taxon>
        <taxon>Colletotrichum</taxon>
        <taxon>Colletotrichum gloeosporioides species complex</taxon>
    </lineage>
</organism>
<gene>
    <name evidence="2" type="ORF">GQ607_003646</name>
</gene>
<evidence type="ECO:0000313" key="2">
    <source>
        <dbReference type="EMBL" id="KAF0328978.1"/>
    </source>
</evidence>
<evidence type="ECO:0008006" key="4">
    <source>
        <dbReference type="Google" id="ProtNLM"/>
    </source>
</evidence>
<dbReference type="AlphaFoldDB" id="A0A8H3WJ26"/>